<dbReference type="Proteomes" id="UP000246351">
    <property type="component" value="Unassembled WGS sequence"/>
</dbReference>
<organism evidence="1 2">
    <name type="scientific">Staphylococcus pseudintermedius</name>
    <dbReference type="NCBI Taxonomy" id="283734"/>
    <lineage>
        <taxon>Bacteria</taxon>
        <taxon>Bacillati</taxon>
        <taxon>Bacillota</taxon>
        <taxon>Bacilli</taxon>
        <taxon>Bacillales</taxon>
        <taxon>Staphylococcaceae</taxon>
        <taxon>Staphylococcus</taxon>
        <taxon>Staphylococcus intermedius group</taxon>
    </lineage>
</organism>
<gene>
    <name evidence="1" type="ORF">DD924_02445</name>
</gene>
<sequence length="36" mass="4048">MLESTNEKSKITLLKIVSKNIEDSMELLGISLVKEI</sequence>
<evidence type="ECO:0008006" key="3">
    <source>
        <dbReference type="Google" id="ProtNLM"/>
    </source>
</evidence>
<evidence type="ECO:0000313" key="1">
    <source>
        <dbReference type="EMBL" id="PWZ99478.1"/>
    </source>
</evidence>
<name>A0A317ZC48_STAPS</name>
<reference evidence="1 2" key="1">
    <citation type="journal article" date="2018" name="Vet. Microbiol.">
        <title>Clonal diversity and geographic distribution of methicillin-resistant Staphylococcus pseudintermedius from Australian animals: Discovery of novel sequence types.</title>
        <authorList>
            <person name="Worthing K.A."/>
            <person name="Abraham S."/>
            <person name="Coombs G.W."/>
            <person name="Pang S."/>
            <person name="Saputra S."/>
            <person name="Jordan D."/>
            <person name="Trott D.J."/>
            <person name="Norris J.M."/>
        </authorList>
    </citation>
    <scope>NUCLEOTIDE SEQUENCE [LARGE SCALE GENOMIC DNA]</scope>
    <source>
        <strain evidence="1 2">ST71 3</strain>
    </source>
</reference>
<dbReference type="EMBL" id="QEIV01000187">
    <property type="protein sequence ID" value="PWZ99478.1"/>
    <property type="molecule type" value="Genomic_DNA"/>
</dbReference>
<proteinExistence type="predicted"/>
<dbReference type="AlphaFoldDB" id="A0A317ZC48"/>
<protein>
    <recommendedName>
        <fullName evidence="3">DALR anticodon binding domain-containing protein</fullName>
    </recommendedName>
</protein>
<comment type="caution">
    <text evidence="1">The sequence shown here is derived from an EMBL/GenBank/DDBJ whole genome shotgun (WGS) entry which is preliminary data.</text>
</comment>
<accession>A0A317ZC48</accession>
<evidence type="ECO:0000313" key="2">
    <source>
        <dbReference type="Proteomes" id="UP000246351"/>
    </source>
</evidence>